<feature type="domain" description="HTH gntR-type" evidence="5">
    <location>
        <begin position="61"/>
        <end position="127"/>
    </location>
</feature>
<evidence type="ECO:0000256" key="1">
    <source>
        <dbReference type="ARBA" id="ARBA00023015"/>
    </source>
</evidence>
<reference evidence="6 7" key="1">
    <citation type="submission" date="2019-03" db="EMBL/GenBank/DDBJ databases">
        <title>Whole genome sequence of Arthrobacter sp JH1-1.</title>
        <authorList>
            <person name="Trinh H.N."/>
        </authorList>
    </citation>
    <scope>NUCLEOTIDE SEQUENCE [LARGE SCALE GENOMIC DNA]</scope>
    <source>
        <strain evidence="6 7">JH1-1</strain>
    </source>
</reference>
<name>A0A4R5KE69_9MICC</name>
<dbReference type="PANTHER" id="PTHR44846">
    <property type="entry name" value="MANNOSYL-D-GLYCERATE TRANSPORT/METABOLISM SYSTEM REPRESSOR MNGR-RELATED"/>
    <property type="match status" value="1"/>
</dbReference>
<dbReference type="InterPro" id="IPR050679">
    <property type="entry name" value="Bact_HTH_transcr_reg"/>
</dbReference>
<dbReference type="PANTHER" id="PTHR44846:SF1">
    <property type="entry name" value="MANNOSYL-D-GLYCERATE TRANSPORT_METABOLISM SYSTEM REPRESSOR MNGR-RELATED"/>
    <property type="match status" value="1"/>
</dbReference>
<gene>
    <name evidence="6" type="ORF">E1809_15335</name>
</gene>
<accession>A0A4R5KE69</accession>
<dbReference type="InterPro" id="IPR036390">
    <property type="entry name" value="WH_DNA-bd_sf"/>
</dbReference>
<feature type="compositionally biased region" description="Low complexity" evidence="4">
    <location>
        <begin position="8"/>
        <end position="29"/>
    </location>
</feature>
<keyword evidence="7" id="KW-1185">Reference proteome</keyword>
<keyword evidence="2" id="KW-0238">DNA-binding</keyword>
<dbReference type="CDD" id="cd07377">
    <property type="entry name" value="WHTH_GntR"/>
    <property type="match status" value="1"/>
</dbReference>
<dbReference type="InterPro" id="IPR000524">
    <property type="entry name" value="Tscrpt_reg_HTH_GntR"/>
</dbReference>
<evidence type="ECO:0000256" key="3">
    <source>
        <dbReference type="ARBA" id="ARBA00023163"/>
    </source>
</evidence>
<dbReference type="Proteomes" id="UP000295511">
    <property type="component" value="Unassembled WGS sequence"/>
</dbReference>
<organism evidence="6 7">
    <name type="scientific">Arthrobacter terricola</name>
    <dbReference type="NCBI Taxonomy" id="2547396"/>
    <lineage>
        <taxon>Bacteria</taxon>
        <taxon>Bacillati</taxon>
        <taxon>Actinomycetota</taxon>
        <taxon>Actinomycetes</taxon>
        <taxon>Micrococcales</taxon>
        <taxon>Micrococcaceae</taxon>
        <taxon>Arthrobacter</taxon>
    </lineage>
</organism>
<protein>
    <submittedName>
        <fullName evidence="6">GntR family transcriptional regulator</fullName>
    </submittedName>
</protein>
<dbReference type="AlphaFoldDB" id="A0A4R5KE69"/>
<dbReference type="InterPro" id="IPR036388">
    <property type="entry name" value="WH-like_DNA-bd_sf"/>
</dbReference>
<dbReference type="Pfam" id="PF00392">
    <property type="entry name" value="GntR"/>
    <property type="match status" value="1"/>
</dbReference>
<dbReference type="OrthoDB" id="9816161at2"/>
<dbReference type="SUPFAM" id="SSF46785">
    <property type="entry name" value="Winged helix' DNA-binding domain"/>
    <property type="match status" value="1"/>
</dbReference>
<keyword evidence="3" id="KW-0804">Transcription</keyword>
<proteinExistence type="predicted"/>
<dbReference type="GO" id="GO:0003677">
    <property type="term" value="F:DNA binding"/>
    <property type="evidence" value="ECO:0007669"/>
    <property type="project" value="UniProtKB-KW"/>
</dbReference>
<dbReference type="EMBL" id="SMRU01000018">
    <property type="protein sequence ID" value="TDF93611.1"/>
    <property type="molecule type" value="Genomic_DNA"/>
</dbReference>
<evidence type="ECO:0000313" key="6">
    <source>
        <dbReference type="EMBL" id="TDF93611.1"/>
    </source>
</evidence>
<dbReference type="GO" id="GO:0003700">
    <property type="term" value="F:DNA-binding transcription factor activity"/>
    <property type="evidence" value="ECO:0007669"/>
    <property type="project" value="InterPro"/>
</dbReference>
<feature type="region of interest" description="Disordered" evidence="4">
    <location>
        <begin position="1"/>
        <end position="48"/>
    </location>
</feature>
<comment type="caution">
    <text evidence="6">The sequence shown here is derived from an EMBL/GenBank/DDBJ whole genome shotgun (WGS) entry which is preliminary data.</text>
</comment>
<evidence type="ECO:0000256" key="2">
    <source>
        <dbReference type="ARBA" id="ARBA00023125"/>
    </source>
</evidence>
<evidence type="ECO:0000313" key="7">
    <source>
        <dbReference type="Proteomes" id="UP000295511"/>
    </source>
</evidence>
<sequence length="127" mass="13562">MPRPPPRSSGCSPSSSPTSSSRNTSSKAPSPEPKNNPPHELQAAKGTRPAVNIQLVRNSPVPLYFQIAEGIRADLRRNNIPAGSKLTTEGHLARELNVAPGTVRQAMQFLAKNQIVVRVQGSGTYVA</sequence>
<dbReference type="GO" id="GO:0045892">
    <property type="term" value="P:negative regulation of DNA-templated transcription"/>
    <property type="evidence" value="ECO:0007669"/>
    <property type="project" value="TreeGrafter"/>
</dbReference>
<dbReference type="PROSITE" id="PS50949">
    <property type="entry name" value="HTH_GNTR"/>
    <property type="match status" value="1"/>
</dbReference>
<evidence type="ECO:0000259" key="5">
    <source>
        <dbReference type="PROSITE" id="PS50949"/>
    </source>
</evidence>
<evidence type="ECO:0000256" key="4">
    <source>
        <dbReference type="SAM" id="MobiDB-lite"/>
    </source>
</evidence>
<dbReference type="SMART" id="SM00345">
    <property type="entry name" value="HTH_GNTR"/>
    <property type="match status" value="1"/>
</dbReference>
<keyword evidence="1" id="KW-0805">Transcription regulation</keyword>
<dbReference type="Gene3D" id="1.10.10.10">
    <property type="entry name" value="Winged helix-like DNA-binding domain superfamily/Winged helix DNA-binding domain"/>
    <property type="match status" value="1"/>
</dbReference>